<dbReference type="KEGG" id="cmp:Cha6605_2745"/>
<keyword evidence="5" id="KW-0012">Acyltransferase</keyword>
<dbReference type="GO" id="GO:0016755">
    <property type="term" value="F:aminoacyltransferase activity"/>
    <property type="evidence" value="ECO:0007669"/>
    <property type="project" value="InterPro"/>
</dbReference>
<dbReference type="EMBL" id="CP003600">
    <property type="protein sequence ID" value="AFY93784.1"/>
    <property type="molecule type" value="Genomic_DNA"/>
</dbReference>
<dbReference type="PROSITE" id="PS51191">
    <property type="entry name" value="FEMABX"/>
    <property type="match status" value="1"/>
</dbReference>
<accession>K9UHX1</accession>
<evidence type="ECO:0000256" key="1">
    <source>
        <dbReference type="ARBA" id="ARBA00009943"/>
    </source>
</evidence>
<evidence type="ECO:0000256" key="4">
    <source>
        <dbReference type="ARBA" id="ARBA00022984"/>
    </source>
</evidence>
<dbReference type="InterPro" id="IPR003447">
    <property type="entry name" value="FEMABX"/>
</dbReference>
<evidence type="ECO:0000256" key="3">
    <source>
        <dbReference type="ARBA" id="ARBA00022960"/>
    </source>
</evidence>
<evidence type="ECO:0000256" key="6">
    <source>
        <dbReference type="ARBA" id="ARBA00023316"/>
    </source>
</evidence>
<dbReference type="Proteomes" id="UP000010366">
    <property type="component" value="Chromosome"/>
</dbReference>
<dbReference type="PANTHER" id="PTHR36174:SF1">
    <property type="entry name" value="LIPID II:GLYCINE GLYCYLTRANSFERASE"/>
    <property type="match status" value="1"/>
</dbReference>
<dbReference type="GO" id="GO:0071555">
    <property type="term" value="P:cell wall organization"/>
    <property type="evidence" value="ECO:0007669"/>
    <property type="project" value="UniProtKB-KW"/>
</dbReference>
<dbReference type="GO" id="GO:0008360">
    <property type="term" value="P:regulation of cell shape"/>
    <property type="evidence" value="ECO:0007669"/>
    <property type="project" value="UniProtKB-KW"/>
</dbReference>
<reference evidence="8 9" key="1">
    <citation type="submission" date="2012-05" db="EMBL/GenBank/DDBJ databases">
        <title>Finished chromosome of genome of Chamaesiphon sp. PCC 6605.</title>
        <authorList>
            <consortium name="US DOE Joint Genome Institute"/>
            <person name="Gugger M."/>
            <person name="Coursin T."/>
            <person name="Rippka R."/>
            <person name="Tandeau De Marsac N."/>
            <person name="Huntemann M."/>
            <person name="Wei C.-L."/>
            <person name="Han J."/>
            <person name="Detter J.C."/>
            <person name="Han C."/>
            <person name="Tapia R."/>
            <person name="Chen A."/>
            <person name="Kyrpides N."/>
            <person name="Mavromatis K."/>
            <person name="Markowitz V."/>
            <person name="Szeto E."/>
            <person name="Ivanova N."/>
            <person name="Pagani I."/>
            <person name="Pati A."/>
            <person name="Goodwin L."/>
            <person name="Nordberg H.P."/>
            <person name="Cantor M.N."/>
            <person name="Hua S.X."/>
            <person name="Woyke T."/>
            <person name="Kerfeld C.A."/>
        </authorList>
    </citation>
    <scope>NUCLEOTIDE SEQUENCE [LARGE SCALE GENOMIC DNA]</scope>
    <source>
        <strain evidence="9">ATCC 27169 / PCC 6605</strain>
    </source>
</reference>
<dbReference type="SUPFAM" id="SSF55729">
    <property type="entry name" value="Acyl-CoA N-acyltransferases (Nat)"/>
    <property type="match status" value="1"/>
</dbReference>
<dbReference type="OrthoDB" id="9785911at2"/>
<dbReference type="HOGENOM" id="CLU_055609_0_0_3"/>
<dbReference type="AlphaFoldDB" id="K9UHX1"/>
<dbReference type="PATRIC" id="fig|1173020.3.peg.3130"/>
<evidence type="ECO:0000313" key="8">
    <source>
        <dbReference type="EMBL" id="AFY93784.1"/>
    </source>
</evidence>
<dbReference type="RefSeq" id="WP_015159930.1">
    <property type="nucleotide sequence ID" value="NC_019697.1"/>
</dbReference>
<evidence type="ECO:0000259" key="7">
    <source>
        <dbReference type="Pfam" id="PF13480"/>
    </source>
</evidence>
<dbReference type="Gene3D" id="3.40.630.30">
    <property type="match status" value="1"/>
</dbReference>
<keyword evidence="9" id="KW-1185">Reference proteome</keyword>
<dbReference type="eggNOG" id="COG5653">
    <property type="taxonomic scope" value="Bacteria"/>
</dbReference>
<proteinExistence type="inferred from homology"/>
<dbReference type="InterPro" id="IPR038740">
    <property type="entry name" value="BioF2-like_GNAT_dom"/>
</dbReference>
<name>K9UHX1_CHAP6</name>
<feature type="domain" description="BioF2-like acetyltransferase" evidence="7">
    <location>
        <begin position="165"/>
        <end position="296"/>
    </location>
</feature>
<sequence length="360" mass="41489">MNTQVLSPTDSAWQECLNDLPHDFYHLPGYLELEAQRHCGHPEAIIINDGEQVFFLPYILRNCHQTLDIGRLGGEPIYDVISPYGYPGMLVNLAGQNQTFIDRCLKAIHERWYEKNICSAFLRLHPIINSYIDPKTSNPDRFLICERGDVVICDLTNDYELIWKQMRANHRTKINKLRRAGFVVRMESVDKYLDVFIDIYIETMSRVNAHTAYFFTRDYFEKFCQALDDRLQICVVEIDGTVAAASLVTESSDIVQYHLGGTKTEFLPQSPTTMMFDYMIKWGQQRGNKYLNLGGGLGSSSDSLFHFKSGFSDRVGTFMTMQSIINQNLYHHLTQLRAEALQKTIAEFESTSFFPVYRSC</sequence>
<dbReference type="PANTHER" id="PTHR36174">
    <property type="entry name" value="LIPID II:GLYCINE GLYCYLTRANSFERASE"/>
    <property type="match status" value="1"/>
</dbReference>
<comment type="similarity">
    <text evidence="1">Belongs to the FemABX family.</text>
</comment>
<keyword evidence="2" id="KW-0808">Transferase</keyword>
<evidence type="ECO:0000256" key="5">
    <source>
        <dbReference type="ARBA" id="ARBA00023315"/>
    </source>
</evidence>
<keyword evidence="3" id="KW-0133">Cell shape</keyword>
<dbReference type="Pfam" id="PF13480">
    <property type="entry name" value="Acetyltransf_6"/>
    <property type="match status" value="1"/>
</dbReference>
<evidence type="ECO:0000313" key="9">
    <source>
        <dbReference type="Proteomes" id="UP000010366"/>
    </source>
</evidence>
<dbReference type="InterPro" id="IPR016181">
    <property type="entry name" value="Acyl_CoA_acyltransferase"/>
</dbReference>
<dbReference type="GO" id="GO:0009252">
    <property type="term" value="P:peptidoglycan biosynthetic process"/>
    <property type="evidence" value="ECO:0007669"/>
    <property type="project" value="UniProtKB-KW"/>
</dbReference>
<dbReference type="STRING" id="1173020.Cha6605_2745"/>
<keyword evidence="4" id="KW-0573">Peptidoglycan synthesis</keyword>
<evidence type="ECO:0000256" key="2">
    <source>
        <dbReference type="ARBA" id="ARBA00022679"/>
    </source>
</evidence>
<dbReference type="InterPro" id="IPR050644">
    <property type="entry name" value="PG_Glycine_Bridge_Synth"/>
</dbReference>
<protein>
    <submittedName>
        <fullName evidence="8">FemAB family</fullName>
    </submittedName>
</protein>
<organism evidence="8 9">
    <name type="scientific">Chamaesiphon minutus (strain ATCC 27169 / PCC 6605)</name>
    <dbReference type="NCBI Taxonomy" id="1173020"/>
    <lineage>
        <taxon>Bacteria</taxon>
        <taxon>Bacillati</taxon>
        <taxon>Cyanobacteriota</taxon>
        <taxon>Cyanophyceae</taxon>
        <taxon>Gomontiellales</taxon>
        <taxon>Chamaesiphonaceae</taxon>
        <taxon>Chamaesiphon</taxon>
    </lineage>
</organism>
<keyword evidence="6" id="KW-0961">Cell wall biogenesis/degradation</keyword>
<gene>
    <name evidence="8" type="ORF">Cha6605_2745</name>
</gene>